<evidence type="ECO:0000256" key="2">
    <source>
        <dbReference type="ARBA" id="ARBA00023242"/>
    </source>
</evidence>
<dbReference type="EMBL" id="JAEACU010000004">
    <property type="protein sequence ID" value="KAH7533376.1"/>
    <property type="molecule type" value="Genomic_DNA"/>
</dbReference>
<feature type="region of interest" description="Disordered" evidence="5">
    <location>
        <begin position="397"/>
        <end position="421"/>
    </location>
</feature>
<dbReference type="InterPro" id="IPR004127">
    <property type="entry name" value="Prefoldin_subunit_alpha"/>
</dbReference>
<dbReference type="GO" id="GO:0003682">
    <property type="term" value="F:chromatin binding"/>
    <property type="evidence" value="ECO:0007669"/>
    <property type="project" value="TreeGrafter"/>
</dbReference>
<evidence type="ECO:0000256" key="5">
    <source>
        <dbReference type="SAM" id="MobiDB-lite"/>
    </source>
</evidence>
<evidence type="ECO:0000313" key="6">
    <source>
        <dbReference type="EMBL" id="KAH7533376.1"/>
    </source>
</evidence>
<reference evidence="6" key="1">
    <citation type="journal article" date="2021" name="Front. Plant Sci.">
        <title>Chromosome-Scale Genome Assembly for Chinese Sour Jujube and Insights Into Its Genome Evolution and Domestication Signature.</title>
        <authorList>
            <person name="Shen L.-Y."/>
            <person name="Luo H."/>
            <person name="Wang X.-L."/>
            <person name="Wang X.-M."/>
            <person name="Qiu X.-J."/>
            <person name="Liu H."/>
            <person name="Zhou S.-S."/>
            <person name="Jia K.-H."/>
            <person name="Nie S."/>
            <person name="Bao Y.-T."/>
            <person name="Zhang R.-G."/>
            <person name="Yun Q.-Z."/>
            <person name="Chai Y.-H."/>
            <person name="Lu J.-Y."/>
            <person name="Li Y."/>
            <person name="Zhao S.-W."/>
            <person name="Mao J.-F."/>
            <person name="Jia S.-G."/>
            <person name="Mao Y.-M."/>
        </authorList>
    </citation>
    <scope>NUCLEOTIDE SEQUENCE</scope>
    <source>
        <strain evidence="6">AT0</strain>
        <tissue evidence="6">Leaf</tissue>
    </source>
</reference>
<dbReference type="GO" id="GO:0000122">
    <property type="term" value="P:negative regulation of transcription by RNA polymerase II"/>
    <property type="evidence" value="ECO:0007669"/>
    <property type="project" value="TreeGrafter"/>
</dbReference>
<organism evidence="6 7">
    <name type="scientific">Ziziphus jujuba var. spinosa</name>
    <dbReference type="NCBI Taxonomy" id="714518"/>
    <lineage>
        <taxon>Eukaryota</taxon>
        <taxon>Viridiplantae</taxon>
        <taxon>Streptophyta</taxon>
        <taxon>Embryophyta</taxon>
        <taxon>Tracheophyta</taxon>
        <taxon>Spermatophyta</taxon>
        <taxon>Magnoliopsida</taxon>
        <taxon>eudicotyledons</taxon>
        <taxon>Gunneridae</taxon>
        <taxon>Pentapetalae</taxon>
        <taxon>rosids</taxon>
        <taxon>fabids</taxon>
        <taxon>Rosales</taxon>
        <taxon>Rhamnaceae</taxon>
        <taxon>Paliureae</taxon>
        <taxon>Ziziphus</taxon>
    </lineage>
</organism>
<dbReference type="CDD" id="cd23159">
    <property type="entry name" value="Prefoldin_URI1"/>
    <property type="match status" value="1"/>
</dbReference>
<evidence type="ECO:0000256" key="4">
    <source>
        <dbReference type="SAM" id="Coils"/>
    </source>
</evidence>
<dbReference type="SUPFAM" id="SSF46579">
    <property type="entry name" value="Prefoldin"/>
    <property type="match status" value="1"/>
</dbReference>
<dbReference type="NCBIfam" id="TIGR00293">
    <property type="entry name" value="prefoldin subunit alpha"/>
    <property type="match status" value="1"/>
</dbReference>
<dbReference type="Pfam" id="PF02996">
    <property type="entry name" value="Prefoldin"/>
    <property type="match status" value="1"/>
</dbReference>
<keyword evidence="4" id="KW-0175">Coiled coil</keyword>
<evidence type="ECO:0000313" key="7">
    <source>
        <dbReference type="Proteomes" id="UP000813462"/>
    </source>
</evidence>
<keyword evidence="2" id="KW-0539">Nucleus</keyword>
<sequence>MEGYKCNCTKLSWPPKKPPPSLSLAVKQERKGEAKMEKGMKGTVTSVSSMYPAEEAQKAAKRVQDAIAEKQEELERLRDFISDNTNLVTLVQRLPDQLQHDIMVPFGKAAFFPGRLKHTNEFLVLLGDGYYAERTSIQTMEILKRRGKTLQSQVDSLNAMVEDLKAEASFFDATAAEAAEGFLEIREDYVDESSARESESGRAIDPLKQISSSSPEADNKTNALEDEEFARIMSRMDELEKEELAAESYNETGEHEETDVSLDSFSDQISLHQVKNSEEPEFRKPPDQAKYKNTMSEEVKSRHHHHQDFTNRPQGNIFPGNVSTSSQKTLMPPEMDKVQAAASSRHEIVSLCLNLINSLLCRLLHLSQNLIVKKYASTTLAFTGSIVEHPYNLERNSSEQTVSKSGSQRSKPVSRFKMQRK</sequence>
<evidence type="ECO:0000256" key="1">
    <source>
        <dbReference type="ARBA" id="ARBA00004123"/>
    </source>
</evidence>
<comment type="subcellular location">
    <subcellularLocation>
        <location evidence="1">Nucleus</location>
    </subcellularLocation>
</comment>
<dbReference type="Proteomes" id="UP000813462">
    <property type="component" value="Unassembled WGS sequence"/>
</dbReference>
<feature type="region of interest" description="Disordered" evidence="5">
    <location>
        <begin position="1"/>
        <end position="42"/>
    </location>
</feature>
<gene>
    <name evidence="6" type="ORF">FEM48_Zijuj04G0124200</name>
</gene>
<feature type="compositionally biased region" description="Basic and acidic residues" evidence="5">
    <location>
        <begin position="27"/>
        <end position="40"/>
    </location>
</feature>
<dbReference type="GO" id="GO:0019212">
    <property type="term" value="F:phosphatase inhibitor activity"/>
    <property type="evidence" value="ECO:0007669"/>
    <property type="project" value="TreeGrafter"/>
</dbReference>
<protein>
    <recommendedName>
        <fullName evidence="8">RNA polymerase II subunit 5-mediating protein homolog</fullName>
    </recommendedName>
</protein>
<feature type="coiled-coil region" evidence="4">
    <location>
        <begin position="53"/>
        <end position="80"/>
    </location>
</feature>
<dbReference type="GO" id="GO:0003714">
    <property type="term" value="F:transcription corepressor activity"/>
    <property type="evidence" value="ECO:0007669"/>
    <property type="project" value="TreeGrafter"/>
</dbReference>
<name>A0A978VJV7_ZIZJJ</name>
<dbReference type="PANTHER" id="PTHR15111">
    <property type="entry name" value="RNA POLYMERASE II SUBUNIT 5-MEDIATING PROTEIN NNX3"/>
    <property type="match status" value="1"/>
</dbReference>
<dbReference type="Gene3D" id="1.10.287.370">
    <property type="match status" value="1"/>
</dbReference>
<dbReference type="InterPro" id="IPR052255">
    <property type="entry name" value="RNA_pol_II_subunit5-mediator"/>
</dbReference>
<feature type="region of interest" description="Disordered" evidence="5">
    <location>
        <begin position="193"/>
        <end position="223"/>
    </location>
</feature>
<dbReference type="GO" id="GO:0005634">
    <property type="term" value="C:nucleus"/>
    <property type="evidence" value="ECO:0007669"/>
    <property type="project" value="UniProtKB-SubCell"/>
</dbReference>
<feature type="compositionally biased region" description="Basic residues" evidence="5">
    <location>
        <begin position="412"/>
        <end position="421"/>
    </location>
</feature>
<dbReference type="AlphaFoldDB" id="A0A978VJV7"/>
<evidence type="ECO:0000256" key="3">
    <source>
        <dbReference type="ARBA" id="ARBA00038295"/>
    </source>
</evidence>
<dbReference type="InterPro" id="IPR009053">
    <property type="entry name" value="Prefoldin"/>
</dbReference>
<dbReference type="GO" id="GO:0006457">
    <property type="term" value="P:protein folding"/>
    <property type="evidence" value="ECO:0007669"/>
    <property type="project" value="UniProtKB-ARBA"/>
</dbReference>
<feature type="compositionally biased region" description="Polar residues" evidence="5">
    <location>
        <begin position="209"/>
        <end position="222"/>
    </location>
</feature>
<comment type="similarity">
    <text evidence="3">Belongs to the RNA polymerase II subunit 5-mediating protein family.</text>
</comment>
<feature type="compositionally biased region" description="Polar residues" evidence="5">
    <location>
        <begin position="397"/>
        <end position="411"/>
    </location>
</feature>
<comment type="caution">
    <text evidence="6">The sequence shown here is derived from an EMBL/GenBank/DDBJ whole genome shotgun (WGS) entry which is preliminary data.</text>
</comment>
<evidence type="ECO:0008006" key="8">
    <source>
        <dbReference type="Google" id="ProtNLM"/>
    </source>
</evidence>
<dbReference type="PANTHER" id="PTHR15111:SF0">
    <property type="entry name" value="UNCONVENTIONAL PREFOLDIN RPB5 INTERACTOR 1"/>
    <property type="match status" value="1"/>
</dbReference>
<feature type="compositionally biased region" description="Basic and acidic residues" evidence="5">
    <location>
        <begin position="193"/>
        <end position="202"/>
    </location>
</feature>
<proteinExistence type="inferred from homology"/>
<dbReference type="GO" id="GO:0009409">
    <property type="term" value="P:response to cold"/>
    <property type="evidence" value="ECO:0007669"/>
    <property type="project" value="UniProtKB-ARBA"/>
</dbReference>
<feature type="region of interest" description="Disordered" evidence="5">
    <location>
        <begin position="242"/>
        <end position="261"/>
    </location>
</feature>
<accession>A0A978VJV7</accession>